<name>A0A0W8FZC4_9ZZZZ</name>
<dbReference type="EMBL" id="LNQE01000504">
    <property type="protein sequence ID" value="KUG26230.1"/>
    <property type="molecule type" value="Genomic_DNA"/>
</dbReference>
<dbReference type="AlphaFoldDB" id="A0A0W8FZC4"/>
<accession>A0A0W8FZC4</accession>
<protein>
    <recommendedName>
        <fullName evidence="1">Secretion system C-terminal sorting domain-containing protein</fullName>
    </recommendedName>
</protein>
<dbReference type="Pfam" id="PF18962">
    <property type="entry name" value="Por_Secre_tail"/>
    <property type="match status" value="1"/>
</dbReference>
<dbReference type="Gene3D" id="2.60.40.4070">
    <property type="match status" value="1"/>
</dbReference>
<comment type="caution">
    <text evidence="2">The sequence shown here is derived from an EMBL/GenBank/DDBJ whole genome shotgun (WGS) entry which is preliminary data.</text>
</comment>
<proteinExistence type="predicted"/>
<evidence type="ECO:0000259" key="1">
    <source>
        <dbReference type="Pfam" id="PF18962"/>
    </source>
</evidence>
<dbReference type="InterPro" id="IPR026444">
    <property type="entry name" value="Secre_tail"/>
</dbReference>
<sequence>MKFIISILLIVGFANSQNIVELESVPEEFQKKYFQEDHDWNPLWVGNYWEYISNSSISNRFIEKDTVINEQQYFKKVDYLNRQGERFYMWERINFTTLSTYSIDLFDINDNGDIHEELLLDSLETDERMYEFPSHRFIYPFWKDMFSSIPYDALVWPPKWYQVFGDTVLTREISYGGVFQSEVIADGFGPIIIKEEGNWRYLREAIIYGEKFGTIVSVEDNQEQITKTFQLEQNYPNPFNPTTLIKYQLPEEVNVTIKLFNLLGQEIRVLVNSQHEAGYYELSFDGSDLSSGTYIYRITAGDFTDSKKLLLLK</sequence>
<gene>
    <name evidence="2" type="ORF">ASZ90_003935</name>
</gene>
<reference evidence="2" key="1">
    <citation type="journal article" date="2015" name="Proc. Natl. Acad. Sci. U.S.A.">
        <title>Networks of energetic and metabolic interactions define dynamics in microbial communities.</title>
        <authorList>
            <person name="Embree M."/>
            <person name="Liu J.K."/>
            <person name="Al-Bassam M.M."/>
            <person name="Zengler K."/>
        </authorList>
    </citation>
    <scope>NUCLEOTIDE SEQUENCE</scope>
</reference>
<dbReference type="NCBIfam" id="TIGR04183">
    <property type="entry name" value="Por_Secre_tail"/>
    <property type="match status" value="1"/>
</dbReference>
<feature type="domain" description="Secretion system C-terminal sorting" evidence="1">
    <location>
        <begin position="235"/>
        <end position="309"/>
    </location>
</feature>
<organism evidence="2">
    <name type="scientific">hydrocarbon metagenome</name>
    <dbReference type="NCBI Taxonomy" id="938273"/>
    <lineage>
        <taxon>unclassified sequences</taxon>
        <taxon>metagenomes</taxon>
        <taxon>ecological metagenomes</taxon>
    </lineage>
</organism>
<evidence type="ECO:0000313" key="2">
    <source>
        <dbReference type="EMBL" id="KUG26230.1"/>
    </source>
</evidence>